<feature type="compositionally biased region" description="Basic and acidic residues" evidence="1">
    <location>
        <begin position="208"/>
        <end position="221"/>
    </location>
</feature>
<feature type="compositionally biased region" description="Polar residues" evidence="1">
    <location>
        <begin position="1"/>
        <end position="11"/>
    </location>
</feature>
<evidence type="ECO:0000313" key="3">
    <source>
        <dbReference type="Proteomes" id="UP000279259"/>
    </source>
</evidence>
<proteinExistence type="predicted"/>
<feature type="compositionally biased region" description="Polar residues" evidence="1">
    <location>
        <begin position="41"/>
        <end position="53"/>
    </location>
</feature>
<feature type="region of interest" description="Disordered" evidence="1">
    <location>
        <begin position="155"/>
        <end position="246"/>
    </location>
</feature>
<feature type="region of interest" description="Disordered" evidence="1">
    <location>
        <begin position="322"/>
        <end position="341"/>
    </location>
</feature>
<accession>A0A427YIX1</accession>
<feature type="compositionally biased region" description="Acidic residues" evidence="1">
    <location>
        <begin position="414"/>
        <end position="429"/>
    </location>
</feature>
<dbReference type="Proteomes" id="UP000279259">
    <property type="component" value="Unassembled WGS sequence"/>
</dbReference>
<dbReference type="AlphaFoldDB" id="A0A427YIX1"/>
<keyword evidence="3" id="KW-1185">Reference proteome</keyword>
<comment type="caution">
    <text evidence="2">The sequence shown here is derived from an EMBL/GenBank/DDBJ whole genome shotgun (WGS) entry which is preliminary data.</text>
</comment>
<protein>
    <submittedName>
        <fullName evidence="2">Uncharacterized protein</fullName>
    </submittedName>
</protein>
<feature type="compositionally biased region" description="Pro residues" evidence="1">
    <location>
        <begin position="121"/>
        <end position="131"/>
    </location>
</feature>
<dbReference type="OrthoDB" id="2573545at2759"/>
<name>A0A427YIX1_9TREE</name>
<organism evidence="2 3">
    <name type="scientific">Saitozyma podzolica</name>
    <dbReference type="NCBI Taxonomy" id="1890683"/>
    <lineage>
        <taxon>Eukaryota</taxon>
        <taxon>Fungi</taxon>
        <taxon>Dikarya</taxon>
        <taxon>Basidiomycota</taxon>
        <taxon>Agaricomycotina</taxon>
        <taxon>Tremellomycetes</taxon>
        <taxon>Tremellales</taxon>
        <taxon>Trimorphomycetaceae</taxon>
        <taxon>Saitozyma</taxon>
    </lineage>
</organism>
<dbReference type="EMBL" id="RSCD01000009">
    <property type="protein sequence ID" value="RSH91036.1"/>
    <property type="molecule type" value="Genomic_DNA"/>
</dbReference>
<evidence type="ECO:0000256" key="1">
    <source>
        <dbReference type="SAM" id="MobiDB-lite"/>
    </source>
</evidence>
<evidence type="ECO:0000313" key="2">
    <source>
        <dbReference type="EMBL" id="RSH91036.1"/>
    </source>
</evidence>
<feature type="region of interest" description="Disordered" evidence="1">
    <location>
        <begin position="1"/>
        <end position="21"/>
    </location>
</feature>
<sequence length="456" mass="50159">MSPTIVITTPTLAYPSSPDPTPLRMLAFSVAEAALQPDPNSPSLGSLASSEPSRWSRDWTEWTVQHRHRQEKSKSTQEQSQKQAQKQKRTLSQKGSRAQLWDVVERAKERRQRDSDNIPTVPEPLPSPPVSPTYNFVLPPNSPLAASIAATTTTYTSASATSVNTPTERHNRPAALSLSRSFPLVTRSAEPSPTKSTFSALDQTRPPPEFKPRLTAKEFSRLSKHASSSKHTRTKSANMSATSALDVRRLPSLAQIQAKMSTMSMVKPRTARTNSDDSIELQTPTDERPSLAILSRRPPTPPSPKLAPFLRERISERLANTTAATTAATTTPPPRRPVLKVTPPSFYIRPAAIPPAYLTPTRASFDALAVSTPPRAPSSPTTSIASTASPTLSVPIITCTPAPQTVLRDGIEHESDEDEDDVIVFDGEAEETKEREERERRGKEMRDRLMRRRSSD</sequence>
<feature type="compositionally biased region" description="Polar residues" evidence="1">
    <location>
        <begin position="189"/>
        <end position="202"/>
    </location>
</feature>
<feature type="compositionally biased region" description="Basic residues" evidence="1">
    <location>
        <begin position="222"/>
        <end position="234"/>
    </location>
</feature>
<feature type="region of interest" description="Disordered" evidence="1">
    <location>
        <begin position="410"/>
        <end position="456"/>
    </location>
</feature>
<feature type="compositionally biased region" description="Basic and acidic residues" evidence="1">
    <location>
        <begin position="103"/>
        <end position="116"/>
    </location>
</feature>
<gene>
    <name evidence="2" type="ORF">EHS25_010212</name>
</gene>
<reference evidence="2 3" key="1">
    <citation type="submission" date="2018-11" db="EMBL/GenBank/DDBJ databases">
        <title>Genome sequence of Saitozyma podzolica DSM 27192.</title>
        <authorList>
            <person name="Aliyu H."/>
            <person name="Gorte O."/>
            <person name="Ochsenreither K."/>
        </authorList>
    </citation>
    <scope>NUCLEOTIDE SEQUENCE [LARGE SCALE GENOMIC DNA]</scope>
    <source>
        <strain evidence="2 3">DSM 27192</strain>
    </source>
</reference>
<feature type="region of interest" description="Disordered" evidence="1">
    <location>
        <begin position="35"/>
        <end position="136"/>
    </location>
</feature>
<feature type="region of interest" description="Disordered" evidence="1">
    <location>
        <begin position="259"/>
        <end position="307"/>
    </location>
</feature>
<feature type="compositionally biased region" description="Basic and acidic residues" evidence="1">
    <location>
        <begin position="430"/>
        <end position="456"/>
    </location>
</feature>